<dbReference type="EMBL" id="QXQA01000016">
    <property type="protein sequence ID" value="RIX50098.1"/>
    <property type="molecule type" value="Genomic_DNA"/>
</dbReference>
<evidence type="ECO:0000313" key="4">
    <source>
        <dbReference type="Proteomes" id="UP000266482"/>
    </source>
</evidence>
<feature type="chain" id="PRO_5039024771" description="LysM domain-containing protein" evidence="2">
    <location>
        <begin position="31"/>
        <end position="231"/>
    </location>
</feature>
<organism evidence="3 4">
    <name type="scientific">Paenibacillus nanensis</name>
    <dbReference type="NCBI Taxonomy" id="393251"/>
    <lineage>
        <taxon>Bacteria</taxon>
        <taxon>Bacillati</taxon>
        <taxon>Bacillota</taxon>
        <taxon>Bacilli</taxon>
        <taxon>Bacillales</taxon>
        <taxon>Paenibacillaceae</taxon>
        <taxon>Paenibacillus</taxon>
    </lineage>
</organism>
<dbReference type="Proteomes" id="UP000266482">
    <property type="component" value="Unassembled WGS sequence"/>
</dbReference>
<dbReference type="AlphaFoldDB" id="A0A3A1UNH0"/>
<reference evidence="3 4" key="1">
    <citation type="submission" date="2018-09" db="EMBL/GenBank/DDBJ databases">
        <title>Paenibacillus aracenensis nov. sp. isolated from a cave in southern Spain.</title>
        <authorList>
            <person name="Jurado V."/>
            <person name="Gutierrez-Patricio S."/>
            <person name="Gonzalez-Pimentel J.L."/>
            <person name="Miller A.Z."/>
            <person name="Laiz L."/>
            <person name="Saiz-Jimenez C."/>
        </authorList>
    </citation>
    <scope>NUCLEOTIDE SEQUENCE [LARGE SCALE GENOMIC DNA]</scope>
    <source>
        <strain evidence="3 4">DSM 22867</strain>
    </source>
</reference>
<evidence type="ECO:0000256" key="2">
    <source>
        <dbReference type="SAM" id="SignalP"/>
    </source>
</evidence>
<sequence length="231" mass="23058">MKKNKMIAASALALTLTLAGGAVLTGHAFAAASQAAAATDTSGQSAGKEMVKGRGGDHGVRVKLDEAEIAKLLGVTEDELNTERKAGKSLAAIAEAKGIDVQSVIDLAAKQLTANLNEKLESGKVTQEQYDADIAGVADKAADYVNNTFAGKGGKGGFGGRSGAKIDETAITELLGMTSGEYDTAAGAGKSIAAMAEEGRIAAVGHGSCNRSAARAAGPAAGRRQVDAGAV</sequence>
<proteinExistence type="predicted"/>
<dbReference type="OrthoDB" id="2376193at2"/>
<keyword evidence="2" id="KW-0732">Signal</keyword>
<name>A0A3A1UNH0_9BACL</name>
<feature type="signal peptide" evidence="2">
    <location>
        <begin position="1"/>
        <end position="30"/>
    </location>
</feature>
<keyword evidence="4" id="KW-1185">Reference proteome</keyword>
<gene>
    <name evidence="3" type="ORF">D3P08_21335</name>
</gene>
<evidence type="ECO:0008006" key="5">
    <source>
        <dbReference type="Google" id="ProtNLM"/>
    </source>
</evidence>
<dbReference type="RefSeq" id="WP_119602147.1">
    <property type="nucleotide sequence ID" value="NZ_QXQA01000016.1"/>
</dbReference>
<evidence type="ECO:0000313" key="3">
    <source>
        <dbReference type="EMBL" id="RIX50098.1"/>
    </source>
</evidence>
<evidence type="ECO:0000256" key="1">
    <source>
        <dbReference type="SAM" id="MobiDB-lite"/>
    </source>
</evidence>
<feature type="compositionally biased region" description="Low complexity" evidence="1">
    <location>
        <begin position="212"/>
        <end position="223"/>
    </location>
</feature>
<accession>A0A3A1UNH0</accession>
<feature type="region of interest" description="Disordered" evidence="1">
    <location>
        <begin position="212"/>
        <end position="231"/>
    </location>
</feature>
<comment type="caution">
    <text evidence="3">The sequence shown here is derived from an EMBL/GenBank/DDBJ whole genome shotgun (WGS) entry which is preliminary data.</text>
</comment>
<protein>
    <recommendedName>
        <fullName evidence="5">LysM domain-containing protein</fullName>
    </recommendedName>
</protein>